<dbReference type="eggNOG" id="COG2608">
    <property type="taxonomic scope" value="Bacteria"/>
</dbReference>
<protein>
    <submittedName>
        <fullName evidence="3">Copper chaperone</fullName>
    </submittedName>
</protein>
<name>I2F6F6_9BACT</name>
<evidence type="ECO:0000259" key="2">
    <source>
        <dbReference type="PROSITE" id="PS50846"/>
    </source>
</evidence>
<dbReference type="STRING" id="660470.Theba_1859"/>
<sequence length="68" mass="7509">MRLTIEGMSCNHCKMRVEKSLKALEGVKDVEVDLGTGVATISTSKEIEDRLLKEAVEDAGYLLKGIER</sequence>
<dbReference type="AlphaFoldDB" id="I2F6F6"/>
<dbReference type="PROSITE" id="PS50846">
    <property type="entry name" value="HMA_2"/>
    <property type="match status" value="1"/>
</dbReference>
<keyword evidence="1" id="KW-0479">Metal-binding</keyword>
<dbReference type="Gene3D" id="3.30.70.100">
    <property type="match status" value="1"/>
</dbReference>
<dbReference type="InterPro" id="IPR036163">
    <property type="entry name" value="HMA_dom_sf"/>
</dbReference>
<dbReference type="SUPFAM" id="SSF55008">
    <property type="entry name" value="HMA, heavy metal-associated domain"/>
    <property type="match status" value="1"/>
</dbReference>
<organism evidence="3 4">
    <name type="scientific">Mesotoga prima MesG1.Ag.4.2</name>
    <dbReference type="NCBI Taxonomy" id="660470"/>
    <lineage>
        <taxon>Bacteria</taxon>
        <taxon>Thermotogati</taxon>
        <taxon>Thermotogota</taxon>
        <taxon>Thermotogae</taxon>
        <taxon>Kosmotogales</taxon>
        <taxon>Kosmotogaceae</taxon>
        <taxon>Mesotoga</taxon>
    </lineage>
</organism>
<dbReference type="Proteomes" id="UP000002881">
    <property type="component" value="Chromosome"/>
</dbReference>
<dbReference type="PROSITE" id="PS01047">
    <property type="entry name" value="HMA_1"/>
    <property type="match status" value="1"/>
</dbReference>
<keyword evidence="4" id="KW-1185">Reference proteome</keyword>
<evidence type="ECO:0000256" key="1">
    <source>
        <dbReference type="ARBA" id="ARBA00022723"/>
    </source>
</evidence>
<accession>I2F6F6</accession>
<dbReference type="InterPro" id="IPR017969">
    <property type="entry name" value="Heavy-metal-associated_CS"/>
</dbReference>
<gene>
    <name evidence="3" type="ORF">Theba_1859</name>
</gene>
<dbReference type="CDD" id="cd00371">
    <property type="entry name" value="HMA"/>
    <property type="match status" value="1"/>
</dbReference>
<dbReference type="GeneID" id="87107623"/>
<reference evidence="3 4" key="1">
    <citation type="journal article" date="2012" name="Genome Biol. Evol.">
        <title>Genome Sequence of the Mesophilic Thermotogales Bacterium Mesotoga prima MesG1.Ag.4.2 Reveals the Largest Thermotogales Genome To Date.</title>
        <authorList>
            <person name="Zhaxybayeva O."/>
            <person name="Swithers K.S."/>
            <person name="Foght J."/>
            <person name="Green A.G."/>
            <person name="Bruce D."/>
            <person name="Detter C."/>
            <person name="Han S."/>
            <person name="Teshima H."/>
            <person name="Han J."/>
            <person name="Woyke T."/>
            <person name="Pitluck S."/>
            <person name="Nolan M."/>
            <person name="Ivanova N."/>
            <person name="Pati A."/>
            <person name="Land M.L."/>
            <person name="Dlutek M."/>
            <person name="Doolittle W.F."/>
            <person name="Noll K.M."/>
            <person name="Nesbo C.L."/>
        </authorList>
    </citation>
    <scope>NUCLEOTIDE SEQUENCE [LARGE SCALE GENOMIC DNA]</scope>
    <source>
        <strain evidence="4">mesG1.Ag.4.2</strain>
    </source>
</reference>
<proteinExistence type="predicted"/>
<dbReference type="FunFam" id="3.30.70.100:FF:000001">
    <property type="entry name" value="ATPase copper transporting beta"/>
    <property type="match status" value="1"/>
</dbReference>
<feature type="domain" description="HMA" evidence="2">
    <location>
        <begin position="1"/>
        <end position="64"/>
    </location>
</feature>
<dbReference type="EMBL" id="CP003532">
    <property type="protein sequence ID" value="AFK07509.1"/>
    <property type="molecule type" value="Genomic_DNA"/>
</dbReference>
<dbReference type="RefSeq" id="WP_014731321.1">
    <property type="nucleotide sequence ID" value="NC_017934.1"/>
</dbReference>
<dbReference type="Pfam" id="PF00403">
    <property type="entry name" value="HMA"/>
    <property type="match status" value="1"/>
</dbReference>
<evidence type="ECO:0000313" key="4">
    <source>
        <dbReference type="Proteomes" id="UP000002881"/>
    </source>
</evidence>
<dbReference type="GO" id="GO:0046872">
    <property type="term" value="F:metal ion binding"/>
    <property type="evidence" value="ECO:0007669"/>
    <property type="project" value="UniProtKB-KW"/>
</dbReference>
<dbReference type="KEGG" id="mpg:Theba_1859"/>
<dbReference type="HOGENOM" id="CLU_134973_5_3_0"/>
<dbReference type="InterPro" id="IPR006121">
    <property type="entry name" value="HMA_dom"/>
</dbReference>
<evidence type="ECO:0000313" key="3">
    <source>
        <dbReference type="EMBL" id="AFK07509.1"/>
    </source>
</evidence>